<evidence type="ECO:0000256" key="2">
    <source>
        <dbReference type="ARBA" id="ARBA00022737"/>
    </source>
</evidence>
<keyword evidence="1" id="KW-0433">Leucine-rich repeat</keyword>
<dbReference type="Pfam" id="PF20160">
    <property type="entry name" value="C-JID"/>
    <property type="match status" value="1"/>
</dbReference>
<gene>
    <name evidence="4" type="ORF">COLO4_29296</name>
</gene>
<name>A0A1R3HFG7_9ROSI</name>
<sequence>MSSTKVKNIPSSISELDALWNLNLSNCPNITELNLNGTPPNQEQPSLVQPLNIPSSIKLFKLAQLTNLKVQECNSLKSLSGLPLSLEQLFATGCPSLQSVSFGGNYQRVFCNLPQQFNFLFDNCFNLNQDARDNSLAAFLMIIKVLAKQSAMQLKLHVIPRWYDEFPRLIYCLPGYEIFDKFENKSKNSSITVKLDSGTSITRFLCFALCVILDYNHFDEFGACSTYVYCEYQLKGIYGFQNFRRAWRSGKWGKRECDFQVHPIRISNDHVFVMFSNDMVHKDMEYEEASFDFKVTCSCYDDDDGDDDDDDYDDDDVADVHEERKVNECGVHVFYVDAYTFNVSDASCNINFSSEEGIMQS</sequence>
<protein>
    <submittedName>
        <fullName evidence="4">TMV resistance protein N</fullName>
    </submittedName>
</protein>
<evidence type="ECO:0000313" key="5">
    <source>
        <dbReference type="Proteomes" id="UP000187203"/>
    </source>
</evidence>
<organism evidence="4 5">
    <name type="scientific">Corchorus olitorius</name>
    <dbReference type="NCBI Taxonomy" id="93759"/>
    <lineage>
        <taxon>Eukaryota</taxon>
        <taxon>Viridiplantae</taxon>
        <taxon>Streptophyta</taxon>
        <taxon>Embryophyta</taxon>
        <taxon>Tracheophyta</taxon>
        <taxon>Spermatophyta</taxon>
        <taxon>Magnoliopsida</taxon>
        <taxon>eudicotyledons</taxon>
        <taxon>Gunneridae</taxon>
        <taxon>Pentapetalae</taxon>
        <taxon>rosids</taxon>
        <taxon>malvids</taxon>
        <taxon>Malvales</taxon>
        <taxon>Malvaceae</taxon>
        <taxon>Grewioideae</taxon>
        <taxon>Apeibeae</taxon>
        <taxon>Corchorus</taxon>
    </lineage>
</organism>
<reference evidence="5" key="1">
    <citation type="submission" date="2013-09" db="EMBL/GenBank/DDBJ databases">
        <title>Corchorus olitorius genome sequencing.</title>
        <authorList>
            <person name="Alam M."/>
            <person name="Haque M.S."/>
            <person name="Islam M.S."/>
            <person name="Emdad E.M."/>
            <person name="Islam M.M."/>
            <person name="Ahmed B."/>
            <person name="Halim A."/>
            <person name="Hossen Q.M.M."/>
            <person name="Hossain M.Z."/>
            <person name="Ahmed R."/>
            <person name="Khan M.M."/>
            <person name="Islam R."/>
            <person name="Rashid M.M."/>
            <person name="Khan S.A."/>
            <person name="Rahman M.S."/>
            <person name="Alam M."/>
            <person name="Yahiya A.S."/>
            <person name="Khan M.S."/>
            <person name="Azam M.S."/>
            <person name="Haque T."/>
            <person name="Lashkar M.Z.H."/>
            <person name="Akhand A.I."/>
            <person name="Morshed G."/>
            <person name="Roy S."/>
            <person name="Uddin K.S."/>
            <person name="Rabeya T."/>
            <person name="Hossain A.S."/>
            <person name="Chowdhury A."/>
            <person name="Snigdha A.R."/>
            <person name="Mortoza M.S."/>
            <person name="Matin S.A."/>
            <person name="Hoque S.M.E."/>
            <person name="Islam M.K."/>
            <person name="Roy D.K."/>
            <person name="Haider R."/>
            <person name="Moosa M.M."/>
            <person name="Elias S.M."/>
            <person name="Hasan A.M."/>
            <person name="Jahan S."/>
            <person name="Shafiuddin M."/>
            <person name="Mahmood N."/>
            <person name="Shommy N.S."/>
        </authorList>
    </citation>
    <scope>NUCLEOTIDE SEQUENCE [LARGE SCALE GENOMIC DNA]</scope>
    <source>
        <strain evidence="5">cv. O-4</strain>
    </source>
</reference>
<feature type="domain" description="C-JID" evidence="3">
    <location>
        <begin position="173"/>
        <end position="337"/>
    </location>
</feature>
<proteinExistence type="predicted"/>
<dbReference type="SUPFAM" id="SSF52058">
    <property type="entry name" value="L domain-like"/>
    <property type="match status" value="1"/>
</dbReference>
<comment type="caution">
    <text evidence="4">The sequence shown here is derived from an EMBL/GenBank/DDBJ whole genome shotgun (WGS) entry which is preliminary data.</text>
</comment>
<dbReference type="AlphaFoldDB" id="A0A1R3HFG7"/>
<evidence type="ECO:0000313" key="4">
    <source>
        <dbReference type="EMBL" id="OMO69054.1"/>
    </source>
</evidence>
<dbReference type="Proteomes" id="UP000187203">
    <property type="component" value="Unassembled WGS sequence"/>
</dbReference>
<keyword evidence="2" id="KW-0677">Repeat</keyword>
<evidence type="ECO:0000256" key="1">
    <source>
        <dbReference type="ARBA" id="ARBA00022614"/>
    </source>
</evidence>
<dbReference type="Gene3D" id="3.80.10.10">
    <property type="entry name" value="Ribonuclease Inhibitor"/>
    <property type="match status" value="1"/>
</dbReference>
<dbReference type="InterPro" id="IPR032675">
    <property type="entry name" value="LRR_dom_sf"/>
</dbReference>
<keyword evidence="5" id="KW-1185">Reference proteome</keyword>
<dbReference type="EMBL" id="AWUE01020286">
    <property type="protein sequence ID" value="OMO69054.1"/>
    <property type="molecule type" value="Genomic_DNA"/>
</dbReference>
<evidence type="ECO:0000259" key="3">
    <source>
        <dbReference type="Pfam" id="PF20160"/>
    </source>
</evidence>
<dbReference type="InterPro" id="IPR045344">
    <property type="entry name" value="C-JID"/>
</dbReference>
<accession>A0A1R3HFG7</accession>